<name>A0A6L5P4H6_LIMRT</name>
<evidence type="ECO:0000313" key="3">
    <source>
        <dbReference type="Proteomes" id="UP000472879"/>
    </source>
</evidence>
<organism evidence="2 3">
    <name type="scientific">Limosilactobacillus reuteri</name>
    <name type="common">Lactobacillus reuteri</name>
    <dbReference type="NCBI Taxonomy" id="1598"/>
    <lineage>
        <taxon>Bacteria</taxon>
        <taxon>Bacillati</taxon>
        <taxon>Bacillota</taxon>
        <taxon>Bacilli</taxon>
        <taxon>Lactobacillales</taxon>
        <taxon>Lactobacillaceae</taxon>
        <taxon>Limosilactobacillus</taxon>
    </lineage>
</organism>
<evidence type="ECO:0008006" key="4">
    <source>
        <dbReference type="Google" id="ProtNLM"/>
    </source>
</evidence>
<gene>
    <name evidence="2" type="ORF">GIX81_03685</name>
</gene>
<protein>
    <recommendedName>
        <fullName evidence="4">Capsid protein</fullName>
    </recommendedName>
</protein>
<feature type="region of interest" description="Disordered" evidence="1">
    <location>
        <begin position="121"/>
        <end position="143"/>
    </location>
</feature>
<dbReference type="RefSeq" id="WP_153704703.1">
    <property type="nucleotide sequence ID" value="NZ_WJNA01000006.1"/>
</dbReference>
<dbReference type="Proteomes" id="UP000472879">
    <property type="component" value="Unassembled WGS sequence"/>
</dbReference>
<dbReference type="EMBL" id="WJNA01000006">
    <property type="protein sequence ID" value="MRH08562.1"/>
    <property type="molecule type" value="Genomic_DNA"/>
</dbReference>
<dbReference type="InterPro" id="IPR021080">
    <property type="entry name" value="Minor_capsid_protein"/>
</dbReference>
<dbReference type="Pfam" id="PF11114">
    <property type="entry name" value="Minor_capsid_2"/>
    <property type="match status" value="1"/>
</dbReference>
<evidence type="ECO:0000313" key="2">
    <source>
        <dbReference type="EMBL" id="MRH08562.1"/>
    </source>
</evidence>
<sequence>MSVQVFLKGKSLAQMFNDDAFGKATEDLANQMMDDMDQFVPYSGKYHPHMANTVHLDGNKRTIVYNAPYAKAQFYGMVNGHPVTNYTTAIHEQATKRWDLKAQSIYGDDWHRIVANSFKGKHVPTFVPHGPNEGDPDGSKGKN</sequence>
<evidence type="ECO:0000256" key="1">
    <source>
        <dbReference type="SAM" id="MobiDB-lite"/>
    </source>
</evidence>
<dbReference type="AlphaFoldDB" id="A0A6L5P4H6"/>
<reference evidence="2 3" key="1">
    <citation type="submission" date="2019-11" db="EMBL/GenBank/DDBJ databases">
        <title>Draft genome sequence of 12 host-associated Lactobacillus reuteri rodent strains.</title>
        <authorList>
            <person name="Zhang S."/>
            <person name="Ozcam M."/>
            <person name="Van Pijkeren J.P."/>
        </authorList>
    </citation>
    <scope>NUCLEOTIDE SEQUENCE [LARGE SCALE GENOMIC DNA]</scope>
    <source>
        <strain evidence="2 3">Lr4020</strain>
    </source>
</reference>
<comment type="caution">
    <text evidence="2">The sequence shown here is derived from an EMBL/GenBank/DDBJ whole genome shotgun (WGS) entry which is preliminary data.</text>
</comment>
<proteinExistence type="predicted"/>
<accession>A0A6L5P4H6</accession>